<dbReference type="OrthoDB" id="2803597at2759"/>
<proteinExistence type="predicted"/>
<feature type="non-terminal residue" evidence="1">
    <location>
        <position position="1"/>
    </location>
</feature>
<dbReference type="Proteomes" id="UP000054538">
    <property type="component" value="Unassembled WGS sequence"/>
</dbReference>
<accession>A0A0D0CE20</accession>
<reference evidence="1 2" key="1">
    <citation type="submission" date="2014-04" db="EMBL/GenBank/DDBJ databases">
        <authorList>
            <consortium name="DOE Joint Genome Institute"/>
            <person name="Kuo A."/>
            <person name="Kohler A."/>
            <person name="Jargeat P."/>
            <person name="Nagy L.G."/>
            <person name="Floudas D."/>
            <person name="Copeland A."/>
            <person name="Barry K.W."/>
            <person name="Cichocki N."/>
            <person name="Veneault-Fourrey C."/>
            <person name="LaButti K."/>
            <person name="Lindquist E.A."/>
            <person name="Lipzen A."/>
            <person name="Lundell T."/>
            <person name="Morin E."/>
            <person name="Murat C."/>
            <person name="Sun H."/>
            <person name="Tunlid A."/>
            <person name="Henrissat B."/>
            <person name="Grigoriev I.V."/>
            <person name="Hibbett D.S."/>
            <person name="Martin F."/>
            <person name="Nordberg H.P."/>
            <person name="Cantor M.N."/>
            <person name="Hua S.X."/>
        </authorList>
    </citation>
    <scope>NUCLEOTIDE SEQUENCE [LARGE SCALE GENOMIC DNA]</scope>
    <source>
        <strain evidence="1 2">Ve08.2h10</strain>
    </source>
</reference>
<keyword evidence="2" id="KW-1185">Reference proteome</keyword>
<dbReference type="EMBL" id="KN825908">
    <property type="protein sequence ID" value="KIK80902.1"/>
    <property type="molecule type" value="Genomic_DNA"/>
</dbReference>
<dbReference type="AlphaFoldDB" id="A0A0D0CE20"/>
<dbReference type="HOGENOM" id="CLU_058572_0_0_1"/>
<dbReference type="InParanoid" id="A0A0D0CE20"/>
<sequence>DHHMCEPSIPEGCSCCSPTTATTCCDIHHPDMFNIFDTVFTQPPKLQNHSRLSKFEMEPREYELDDALEDWRNQKTKNVYGECHLIDLGPGLVMPDSVLECIVACAHHLKIRIVDDLHHETQWSGTDKFGDEVIVVIHCIIPVLLSTSALTTTPLQCRLLTCRDMVYDTIHLSGINNTQSTTTVITKKNKCGACGLEGHNSKPYRFGYILSY</sequence>
<reference evidence="2" key="2">
    <citation type="submission" date="2015-01" db="EMBL/GenBank/DDBJ databases">
        <title>Evolutionary Origins and Diversification of the Mycorrhizal Mutualists.</title>
        <authorList>
            <consortium name="DOE Joint Genome Institute"/>
            <consortium name="Mycorrhizal Genomics Consortium"/>
            <person name="Kohler A."/>
            <person name="Kuo A."/>
            <person name="Nagy L.G."/>
            <person name="Floudas D."/>
            <person name="Copeland A."/>
            <person name="Barry K.W."/>
            <person name="Cichocki N."/>
            <person name="Veneault-Fourrey C."/>
            <person name="LaButti K."/>
            <person name="Lindquist E.A."/>
            <person name="Lipzen A."/>
            <person name="Lundell T."/>
            <person name="Morin E."/>
            <person name="Murat C."/>
            <person name="Riley R."/>
            <person name="Ohm R."/>
            <person name="Sun H."/>
            <person name="Tunlid A."/>
            <person name="Henrissat B."/>
            <person name="Grigoriev I.V."/>
            <person name="Hibbett D.S."/>
            <person name="Martin F."/>
        </authorList>
    </citation>
    <scope>NUCLEOTIDE SEQUENCE [LARGE SCALE GENOMIC DNA]</scope>
    <source>
        <strain evidence="2">Ve08.2h10</strain>
    </source>
</reference>
<protein>
    <submittedName>
        <fullName evidence="1">Uncharacterized protein</fullName>
    </submittedName>
</protein>
<evidence type="ECO:0000313" key="1">
    <source>
        <dbReference type="EMBL" id="KIK80902.1"/>
    </source>
</evidence>
<name>A0A0D0CE20_9AGAM</name>
<organism evidence="1 2">
    <name type="scientific">Paxillus rubicundulus Ve08.2h10</name>
    <dbReference type="NCBI Taxonomy" id="930991"/>
    <lineage>
        <taxon>Eukaryota</taxon>
        <taxon>Fungi</taxon>
        <taxon>Dikarya</taxon>
        <taxon>Basidiomycota</taxon>
        <taxon>Agaricomycotina</taxon>
        <taxon>Agaricomycetes</taxon>
        <taxon>Agaricomycetidae</taxon>
        <taxon>Boletales</taxon>
        <taxon>Paxilineae</taxon>
        <taxon>Paxillaceae</taxon>
        <taxon>Paxillus</taxon>
    </lineage>
</organism>
<gene>
    <name evidence="1" type="ORF">PAXRUDRAFT_157387</name>
</gene>
<evidence type="ECO:0000313" key="2">
    <source>
        <dbReference type="Proteomes" id="UP000054538"/>
    </source>
</evidence>